<feature type="transmembrane region" description="Helical" evidence="1">
    <location>
        <begin position="48"/>
        <end position="68"/>
    </location>
</feature>
<evidence type="ECO:0000313" key="3">
    <source>
        <dbReference type="Proteomes" id="UP001185092"/>
    </source>
</evidence>
<keyword evidence="1" id="KW-0472">Membrane</keyword>
<dbReference type="AlphaFoldDB" id="A0AAE4BUH7"/>
<accession>A0AAE4BUH7</accession>
<reference evidence="2" key="1">
    <citation type="submission" date="2023-07" db="EMBL/GenBank/DDBJ databases">
        <title>Genomic Encyclopedia of Type Strains, Phase IV (KMG-IV): sequencing the most valuable type-strain genomes for metagenomic binning, comparative biology and taxonomic classification.</title>
        <authorList>
            <person name="Goeker M."/>
        </authorList>
    </citation>
    <scope>NUCLEOTIDE SEQUENCE</scope>
    <source>
        <strain evidence="2">DSM 26174</strain>
    </source>
</reference>
<feature type="transmembrane region" description="Helical" evidence="1">
    <location>
        <begin position="80"/>
        <end position="101"/>
    </location>
</feature>
<keyword evidence="1" id="KW-1133">Transmembrane helix</keyword>
<proteinExistence type="predicted"/>
<name>A0AAE4BUH7_9BACT</name>
<organism evidence="2 3">
    <name type="scientific">Aureibacter tunicatorum</name>
    <dbReference type="NCBI Taxonomy" id="866807"/>
    <lineage>
        <taxon>Bacteria</taxon>
        <taxon>Pseudomonadati</taxon>
        <taxon>Bacteroidota</taxon>
        <taxon>Cytophagia</taxon>
        <taxon>Cytophagales</taxon>
        <taxon>Persicobacteraceae</taxon>
        <taxon>Aureibacter</taxon>
    </lineage>
</organism>
<dbReference type="EMBL" id="JAVDQD010000006">
    <property type="protein sequence ID" value="MDR6241075.1"/>
    <property type="molecule type" value="Genomic_DNA"/>
</dbReference>
<evidence type="ECO:0000313" key="2">
    <source>
        <dbReference type="EMBL" id="MDR6241075.1"/>
    </source>
</evidence>
<sequence>MNSMKWYNYLACFFLGAFLINSVPHIIHGISGDSFPTPFANPPGKGLSSPLINLLWGYFNLLMSYILYKFSKLNSQNKQALASITAGIIIMSFVLGITLAGKLS</sequence>
<keyword evidence="3" id="KW-1185">Reference proteome</keyword>
<evidence type="ECO:0000256" key="1">
    <source>
        <dbReference type="SAM" id="Phobius"/>
    </source>
</evidence>
<protein>
    <submittedName>
        <fullName evidence="2">Uncharacterized protein</fullName>
    </submittedName>
</protein>
<keyword evidence="1" id="KW-0812">Transmembrane</keyword>
<comment type="caution">
    <text evidence="2">The sequence shown here is derived from an EMBL/GenBank/DDBJ whole genome shotgun (WGS) entry which is preliminary data.</text>
</comment>
<dbReference type="Proteomes" id="UP001185092">
    <property type="component" value="Unassembled WGS sequence"/>
</dbReference>
<gene>
    <name evidence="2" type="ORF">HNQ88_004151</name>
</gene>